<sequence>MLNDNEFLRYSRQLLLEDIGPEGQVRLKQSSVLVVGLGG</sequence>
<keyword evidence="2" id="KW-0548">Nucleotidyltransferase</keyword>
<dbReference type="SUPFAM" id="SSF69572">
    <property type="entry name" value="Activating enzymes of the ubiquitin-like proteins"/>
    <property type="match status" value="1"/>
</dbReference>
<dbReference type="InterPro" id="IPR000594">
    <property type="entry name" value="ThiF_NAD_FAD-bd"/>
</dbReference>
<gene>
    <name evidence="2" type="ORF">CRN84_26200</name>
</gene>
<dbReference type="Gene3D" id="3.40.50.720">
    <property type="entry name" value="NAD(P)-binding Rossmann-like Domain"/>
    <property type="match status" value="1"/>
</dbReference>
<feature type="domain" description="THIF-type NAD/FAD binding fold" evidence="1">
    <location>
        <begin position="10"/>
        <end position="39"/>
    </location>
</feature>
<reference evidence="3" key="1">
    <citation type="submission" date="2017-09" db="EMBL/GenBank/DDBJ databases">
        <title>FDA dAtabase for Regulatory Grade micrObial Sequences (FDA-ARGOS): Supporting development and validation of Infectious Disease Dx tests.</title>
        <authorList>
            <person name="Minogue T."/>
            <person name="Wolcott M."/>
            <person name="Wasieloski L."/>
            <person name="Aguilar W."/>
            <person name="Moore D."/>
            <person name="Tallon L."/>
            <person name="Sadzewicz L."/>
            <person name="Ott S."/>
            <person name="Zhao X."/>
            <person name="Nagaraj S."/>
            <person name="Vavikolanu K."/>
            <person name="Aluvathingal J."/>
            <person name="Nadendla S."/>
            <person name="Sichtig H."/>
        </authorList>
    </citation>
    <scope>NUCLEOTIDE SEQUENCE [LARGE SCALE GENOMIC DNA]</scope>
    <source>
        <strain evidence="3">FDAARGOS_387</strain>
    </source>
</reference>
<dbReference type="GO" id="GO:0008641">
    <property type="term" value="F:ubiquitin-like modifier activating enzyme activity"/>
    <property type="evidence" value="ECO:0007669"/>
    <property type="project" value="InterPro"/>
</dbReference>
<name>A0A2C6D0S8_9GAMM</name>
<dbReference type="Pfam" id="PF00899">
    <property type="entry name" value="ThiF"/>
    <property type="match status" value="1"/>
</dbReference>
<evidence type="ECO:0000313" key="3">
    <source>
        <dbReference type="Proteomes" id="UP000224974"/>
    </source>
</evidence>
<dbReference type="InterPro" id="IPR035985">
    <property type="entry name" value="Ubiquitin-activating_enz"/>
</dbReference>
<comment type="caution">
    <text evidence="2">The sequence shown here is derived from an EMBL/GenBank/DDBJ whole genome shotgun (WGS) entry which is preliminary data.</text>
</comment>
<dbReference type="AlphaFoldDB" id="A0A2C6D0S8"/>
<keyword evidence="2" id="KW-0808">Transferase</keyword>
<accession>A0A2C6D0S8</accession>
<proteinExistence type="predicted"/>
<dbReference type="GO" id="GO:0016779">
    <property type="term" value="F:nucleotidyltransferase activity"/>
    <property type="evidence" value="ECO:0007669"/>
    <property type="project" value="UniProtKB-KW"/>
</dbReference>
<feature type="non-terminal residue" evidence="2">
    <location>
        <position position="39"/>
    </location>
</feature>
<evidence type="ECO:0000313" key="2">
    <source>
        <dbReference type="EMBL" id="PHI32539.1"/>
    </source>
</evidence>
<organism evidence="2 3">
    <name type="scientific">Budvicia aquatica</name>
    <dbReference type="NCBI Taxonomy" id="82979"/>
    <lineage>
        <taxon>Bacteria</taxon>
        <taxon>Pseudomonadati</taxon>
        <taxon>Pseudomonadota</taxon>
        <taxon>Gammaproteobacteria</taxon>
        <taxon>Enterobacterales</taxon>
        <taxon>Budviciaceae</taxon>
        <taxon>Budvicia</taxon>
    </lineage>
</organism>
<dbReference type="RefSeq" id="WP_407641210.1">
    <property type="nucleotide sequence ID" value="NZ_PDDX01000001.1"/>
</dbReference>
<keyword evidence="3" id="KW-1185">Reference proteome</keyword>
<dbReference type="Proteomes" id="UP000224974">
    <property type="component" value="Unassembled WGS sequence"/>
</dbReference>
<dbReference type="EMBL" id="PDDX01000001">
    <property type="protein sequence ID" value="PHI32539.1"/>
    <property type="molecule type" value="Genomic_DNA"/>
</dbReference>
<evidence type="ECO:0000259" key="1">
    <source>
        <dbReference type="Pfam" id="PF00899"/>
    </source>
</evidence>
<protein>
    <submittedName>
        <fullName evidence="2">Molybdopterin-synthase adenylyltransferase MoeB</fullName>
    </submittedName>
</protein>